<protein>
    <recommendedName>
        <fullName evidence="4">HU family DNA-binding protein</fullName>
    </recommendedName>
</protein>
<reference evidence="3" key="1">
    <citation type="submission" date="2019-09" db="EMBL/GenBank/DDBJ databases">
        <title>Antimicrobial potential of Antarctic Bacteria.</title>
        <authorList>
            <person name="Benaud N."/>
            <person name="Edwards R.J."/>
            <person name="Ferrari B.C."/>
        </authorList>
    </citation>
    <scope>NUCLEOTIDE SEQUENCE [LARGE SCALE GENOMIC DNA]</scope>
    <source>
        <strain evidence="3">SPB151</strain>
    </source>
</reference>
<name>A0A7G6WVS9_9ACTN</name>
<dbReference type="EMBL" id="CP043661">
    <property type="protein sequence ID" value="QNE18094.1"/>
    <property type="molecule type" value="Genomic_DNA"/>
</dbReference>
<feature type="region of interest" description="Disordered" evidence="1">
    <location>
        <begin position="95"/>
        <end position="129"/>
    </location>
</feature>
<reference evidence="2 3" key="2">
    <citation type="journal article" date="2020" name="Microbiol. Resour. Announc.">
        <title>Antarctic desert soil bacteria exhibit high novel natural product potential, evaluated through long-read genome sequencing and comparative genomics.</title>
        <authorList>
            <person name="Benaud N."/>
            <person name="Edwards R.J."/>
            <person name="Amos T.G."/>
            <person name="D'Agostino P.M."/>
            <person name="Gutierrez-Chavez C."/>
            <person name="Montgomery K."/>
            <person name="Nicetic I."/>
            <person name="Ferrari B.C."/>
        </authorList>
    </citation>
    <scope>NUCLEOTIDE SEQUENCE [LARGE SCALE GENOMIC DNA]</scope>
    <source>
        <strain evidence="2 3">SPB151</strain>
    </source>
</reference>
<dbReference type="Gene3D" id="4.10.520.10">
    <property type="entry name" value="IHF-like DNA-binding proteins"/>
    <property type="match status" value="1"/>
</dbReference>
<evidence type="ECO:0008006" key="4">
    <source>
        <dbReference type="Google" id="ProtNLM"/>
    </source>
</evidence>
<dbReference type="InterPro" id="IPR010992">
    <property type="entry name" value="IHF-like_DNA-bd_dom_sf"/>
</dbReference>
<dbReference type="Proteomes" id="UP000515563">
    <property type="component" value="Chromosome"/>
</dbReference>
<sequence>MTIDMPDQPQRISKREFISRVASRGGWPARTVSSVYEDILKELLETVAHGQSVALTGFGRFYLQTHRGHKVHFGRSDVDDYSVLKFSASRIVNRQLQPKQDADGGTGIENLPANPESAADPKQAFASSA</sequence>
<evidence type="ECO:0000313" key="3">
    <source>
        <dbReference type="Proteomes" id="UP000515563"/>
    </source>
</evidence>
<organism evidence="2 3">
    <name type="scientific">Kribbella qitaiheensis</name>
    <dbReference type="NCBI Taxonomy" id="1544730"/>
    <lineage>
        <taxon>Bacteria</taxon>
        <taxon>Bacillati</taxon>
        <taxon>Actinomycetota</taxon>
        <taxon>Actinomycetes</taxon>
        <taxon>Propionibacteriales</taxon>
        <taxon>Kribbellaceae</taxon>
        <taxon>Kribbella</taxon>
    </lineage>
</organism>
<gene>
    <name evidence="2" type="ORF">F1D05_09600</name>
</gene>
<proteinExistence type="predicted"/>
<dbReference type="Pfam" id="PF00216">
    <property type="entry name" value="Bac_DNA_binding"/>
    <property type="match status" value="1"/>
</dbReference>
<dbReference type="InterPro" id="IPR000119">
    <property type="entry name" value="Hist_DNA-bd"/>
</dbReference>
<dbReference type="GO" id="GO:0003677">
    <property type="term" value="F:DNA binding"/>
    <property type="evidence" value="ECO:0007669"/>
    <property type="project" value="InterPro"/>
</dbReference>
<dbReference type="AlphaFoldDB" id="A0A7G6WVS9"/>
<accession>A0A7G6WVS9</accession>
<keyword evidence="3" id="KW-1185">Reference proteome</keyword>
<evidence type="ECO:0000313" key="2">
    <source>
        <dbReference type="EMBL" id="QNE18094.1"/>
    </source>
</evidence>
<dbReference type="SUPFAM" id="SSF47729">
    <property type="entry name" value="IHF-like DNA-binding proteins"/>
    <property type="match status" value="1"/>
</dbReference>
<dbReference type="KEGG" id="kqi:F1D05_09600"/>
<dbReference type="GO" id="GO:0030527">
    <property type="term" value="F:structural constituent of chromatin"/>
    <property type="evidence" value="ECO:0007669"/>
    <property type="project" value="InterPro"/>
</dbReference>
<dbReference type="RefSeq" id="WP_206686137.1">
    <property type="nucleotide sequence ID" value="NZ_CP043661.1"/>
</dbReference>
<evidence type="ECO:0000256" key="1">
    <source>
        <dbReference type="SAM" id="MobiDB-lite"/>
    </source>
</evidence>